<dbReference type="EMBL" id="VUJU01000479">
    <property type="protein sequence ID" value="KAF0770140.1"/>
    <property type="molecule type" value="Genomic_DNA"/>
</dbReference>
<dbReference type="Proteomes" id="UP000478052">
    <property type="component" value="Unassembled WGS sequence"/>
</dbReference>
<evidence type="ECO:0000313" key="3">
    <source>
        <dbReference type="Proteomes" id="UP000478052"/>
    </source>
</evidence>
<sequence length="137" mass="15829">MYLPIGVIRLCFILKLFMINVDRLQAKCLLFNLTSVIAIQYFNSERSDECIDFTMMCVASQNNASISSFGSGFRWQSEYPCCIIEVKRNNFPIVFKKIEKNKKKVTKTGIFTQNQFSTKSNFYMAVTQKLITVMLSD</sequence>
<evidence type="ECO:0000313" key="2">
    <source>
        <dbReference type="EMBL" id="KAF0770140.1"/>
    </source>
</evidence>
<protein>
    <submittedName>
        <fullName evidence="2">Uncharacterized protein</fullName>
    </submittedName>
</protein>
<proteinExistence type="predicted"/>
<feature type="signal peptide" evidence="1">
    <location>
        <begin position="1"/>
        <end position="26"/>
    </location>
</feature>
<dbReference type="AlphaFoldDB" id="A0A6G0ZH26"/>
<organism evidence="2 3">
    <name type="scientific">Aphis craccivora</name>
    <name type="common">Cowpea aphid</name>
    <dbReference type="NCBI Taxonomy" id="307492"/>
    <lineage>
        <taxon>Eukaryota</taxon>
        <taxon>Metazoa</taxon>
        <taxon>Ecdysozoa</taxon>
        <taxon>Arthropoda</taxon>
        <taxon>Hexapoda</taxon>
        <taxon>Insecta</taxon>
        <taxon>Pterygota</taxon>
        <taxon>Neoptera</taxon>
        <taxon>Paraneoptera</taxon>
        <taxon>Hemiptera</taxon>
        <taxon>Sternorrhyncha</taxon>
        <taxon>Aphidomorpha</taxon>
        <taxon>Aphidoidea</taxon>
        <taxon>Aphididae</taxon>
        <taxon>Aphidini</taxon>
        <taxon>Aphis</taxon>
        <taxon>Aphis</taxon>
    </lineage>
</organism>
<comment type="caution">
    <text evidence="2">The sequence shown here is derived from an EMBL/GenBank/DDBJ whole genome shotgun (WGS) entry which is preliminary data.</text>
</comment>
<gene>
    <name evidence="2" type="ORF">FWK35_00019824</name>
</gene>
<keyword evidence="1" id="KW-0732">Signal</keyword>
<feature type="chain" id="PRO_5026282756" evidence="1">
    <location>
        <begin position="27"/>
        <end position="137"/>
    </location>
</feature>
<evidence type="ECO:0000256" key="1">
    <source>
        <dbReference type="SAM" id="SignalP"/>
    </source>
</evidence>
<reference evidence="2 3" key="1">
    <citation type="submission" date="2019-08" db="EMBL/GenBank/DDBJ databases">
        <title>Whole genome of Aphis craccivora.</title>
        <authorList>
            <person name="Voronova N.V."/>
            <person name="Shulinski R.S."/>
            <person name="Bandarenka Y.V."/>
            <person name="Zhorov D.G."/>
            <person name="Warner D."/>
        </authorList>
    </citation>
    <scope>NUCLEOTIDE SEQUENCE [LARGE SCALE GENOMIC DNA]</scope>
    <source>
        <strain evidence="2">180601</strain>
        <tissue evidence="2">Whole Body</tissue>
    </source>
</reference>
<keyword evidence="3" id="KW-1185">Reference proteome</keyword>
<name>A0A6G0ZH26_APHCR</name>
<accession>A0A6G0ZH26</accession>